<keyword evidence="15" id="KW-0492">Microsome</keyword>
<evidence type="ECO:0000259" key="23">
    <source>
        <dbReference type="PROSITE" id="PS50878"/>
    </source>
</evidence>
<dbReference type="Gene3D" id="3.30.70.270">
    <property type="match status" value="2"/>
</dbReference>
<keyword evidence="17" id="KW-0560">Oxidoreductase</keyword>
<dbReference type="SUPFAM" id="SSF57756">
    <property type="entry name" value="Retrovirus zinc finger-like domains"/>
    <property type="match status" value="1"/>
</dbReference>
<keyword evidence="26" id="KW-1185">Reference proteome</keyword>
<dbReference type="GO" id="GO:0008270">
    <property type="term" value="F:zinc ion binding"/>
    <property type="evidence" value="ECO:0007669"/>
    <property type="project" value="InterPro"/>
</dbReference>
<feature type="domain" description="Peptidase A2" evidence="22">
    <location>
        <begin position="1222"/>
        <end position="1301"/>
    </location>
</feature>
<dbReference type="InterPro" id="IPR043128">
    <property type="entry name" value="Rev_trsase/Diguanyl_cyclase"/>
</dbReference>
<dbReference type="GO" id="GO:0042575">
    <property type="term" value="C:DNA polymerase complex"/>
    <property type="evidence" value="ECO:0007669"/>
    <property type="project" value="UniProtKB-ARBA"/>
</dbReference>
<proteinExistence type="inferred from homology"/>
<comment type="cofactor">
    <cofactor evidence="1">
        <name>heme</name>
        <dbReference type="ChEBI" id="CHEBI:30413"/>
    </cofactor>
</comment>
<evidence type="ECO:0000256" key="8">
    <source>
        <dbReference type="ARBA" id="ARBA00022679"/>
    </source>
</evidence>
<reference evidence="25" key="1">
    <citation type="journal article" date="2020" name="J Insects Food Feed">
        <title>The yellow mealworm (Tenebrio molitor) genome: a resource for the emerging insects as food and feed industry.</title>
        <authorList>
            <person name="Eriksson T."/>
            <person name="Andere A."/>
            <person name="Kelstrup H."/>
            <person name="Emery V."/>
            <person name="Picard C."/>
        </authorList>
    </citation>
    <scope>NUCLEOTIDE SEQUENCE</scope>
    <source>
        <strain evidence="25">Stoneville</strain>
        <tissue evidence="25">Whole head</tissue>
    </source>
</reference>
<dbReference type="Pfam" id="PF00078">
    <property type="entry name" value="RVT_1"/>
    <property type="match status" value="1"/>
</dbReference>
<comment type="similarity">
    <text evidence="5">Belongs to the cytochrome P450 family.</text>
</comment>
<dbReference type="GO" id="GO:0004190">
    <property type="term" value="F:aspartic-type endopeptidase activity"/>
    <property type="evidence" value="ECO:0007669"/>
    <property type="project" value="InterPro"/>
</dbReference>
<keyword evidence="14" id="KW-0256">Endoplasmic reticulum</keyword>
<dbReference type="GO" id="GO:0003964">
    <property type="term" value="F:RNA-directed DNA polymerase activity"/>
    <property type="evidence" value="ECO:0007669"/>
    <property type="project" value="UniProtKB-KW"/>
</dbReference>
<evidence type="ECO:0000256" key="15">
    <source>
        <dbReference type="ARBA" id="ARBA00022848"/>
    </source>
</evidence>
<evidence type="ECO:0000256" key="16">
    <source>
        <dbReference type="ARBA" id="ARBA00022918"/>
    </source>
</evidence>
<dbReference type="EMBL" id="JABDTM020026197">
    <property type="protein sequence ID" value="KAH0812254.1"/>
    <property type="molecule type" value="Genomic_DNA"/>
</dbReference>
<dbReference type="PROSITE" id="PS50994">
    <property type="entry name" value="INTEGRASE"/>
    <property type="match status" value="1"/>
</dbReference>
<dbReference type="PANTHER" id="PTHR24291">
    <property type="entry name" value="CYTOCHROME P450 FAMILY 4"/>
    <property type="match status" value="1"/>
</dbReference>
<comment type="function">
    <text evidence="2">May be involved in the metabolism of insect hormones and in the breakdown of synthetic insecticides.</text>
</comment>
<feature type="domain" description="Reverse transcriptase" evidence="23">
    <location>
        <begin position="1349"/>
        <end position="1529"/>
    </location>
</feature>
<evidence type="ECO:0000256" key="17">
    <source>
        <dbReference type="ARBA" id="ARBA00023002"/>
    </source>
</evidence>
<evidence type="ECO:0000256" key="19">
    <source>
        <dbReference type="ARBA" id="ARBA00023033"/>
    </source>
</evidence>
<dbReference type="CDD" id="cd01647">
    <property type="entry name" value="RT_LTR"/>
    <property type="match status" value="1"/>
</dbReference>
<comment type="subcellular location">
    <subcellularLocation>
        <location evidence="4">Endoplasmic reticulum membrane</location>
        <topology evidence="4">Peripheral membrane protein</topology>
    </subcellularLocation>
    <subcellularLocation>
        <location evidence="3">Microsome membrane</location>
        <topology evidence="3">Peripheral membrane protein</topology>
    </subcellularLocation>
</comment>
<keyword evidence="11" id="KW-0479">Metal-binding</keyword>
<feature type="region of interest" description="Disordered" evidence="21">
    <location>
        <begin position="2864"/>
        <end position="2894"/>
    </location>
</feature>
<evidence type="ECO:0000256" key="20">
    <source>
        <dbReference type="ARBA" id="ARBA00023136"/>
    </source>
</evidence>
<evidence type="ECO:0000313" key="25">
    <source>
        <dbReference type="EMBL" id="KAH0812254.1"/>
    </source>
</evidence>
<dbReference type="InterPro" id="IPR041373">
    <property type="entry name" value="RT_RNaseH"/>
</dbReference>
<keyword evidence="9" id="KW-0548">Nucleotidyltransferase</keyword>
<dbReference type="SUPFAM" id="SSF53098">
    <property type="entry name" value="Ribonuclease H-like"/>
    <property type="match status" value="1"/>
</dbReference>
<dbReference type="InterPro" id="IPR001584">
    <property type="entry name" value="Integrase_cat-core"/>
</dbReference>
<dbReference type="Pfam" id="PF17917">
    <property type="entry name" value="RT_RNaseH"/>
    <property type="match status" value="1"/>
</dbReference>
<comment type="caution">
    <text evidence="25">The sequence shown here is derived from an EMBL/GenBank/DDBJ whole genome shotgun (WGS) entry which is preliminary data.</text>
</comment>
<keyword evidence="7" id="KW-0349">Heme</keyword>
<dbReference type="InterPro" id="IPR043502">
    <property type="entry name" value="DNA/RNA_pol_sf"/>
</dbReference>
<dbReference type="GO" id="GO:0016705">
    <property type="term" value="F:oxidoreductase activity, acting on paired donors, with incorporation or reduction of molecular oxygen"/>
    <property type="evidence" value="ECO:0007669"/>
    <property type="project" value="InterPro"/>
</dbReference>
<dbReference type="SUPFAM" id="SSF56672">
    <property type="entry name" value="DNA/RNA polymerases"/>
    <property type="match status" value="1"/>
</dbReference>
<keyword evidence="20" id="KW-0472">Membrane</keyword>
<dbReference type="FunFam" id="1.10.340.70:FF:000001">
    <property type="entry name" value="Retrovirus-related Pol polyprotein from transposon gypsy-like Protein"/>
    <property type="match status" value="1"/>
</dbReference>
<evidence type="ECO:0000256" key="6">
    <source>
        <dbReference type="ARBA" id="ARBA00012493"/>
    </source>
</evidence>
<dbReference type="InterPro" id="IPR036396">
    <property type="entry name" value="Cyt_P450_sf"/>
</dbReference>
<dbReference type="InterPro" id="IPR012337">
    <property type="entry name" value="RNaseH-like_sf"/>
</dbReference>
<dbReference type="PRINTS" id="PR00463">
    <property type="entry name" value="EP450I"/>
</dbReference>
<evidence type="ECO:0000256" key="3">
    <source>
        <dbReference type="ARBA" id="ARBA00004174"/>
    </source>
</evidence>
<evidence type="ECO:0000256" key="4">
    <source>
        <dbReference type="ARBA" id="ARBA00004406"/>
    </source>
</evidence>
<dbReference type="CDD" id="cd20628">
    <property type="entry name" value="CYP4"/>
    <property type="match status" value="1"/>
</dbReference>
<dbReference type="GO" id="GO:0006508">
    <property type="term" value="P:proteolysis"/>
    <property type="evidence" value="ECO:0007669"/>
    <property type="project" value="InterPro"/>
</dbReference>
<dbReference type="FunFam" id="3.10.20.370:FF:000001">
    <property type="entry name" value="Retrovirus-related Pol polyprotein from transposon 17.6-like protein"/>
    <property type="match status" value="1"/>
</dbReference>
<evidence type="ECO:0000256" key="12">
    <source>
        <dbReference type="ARBA" id="ARBA00022759"/>
    </source>
</evidence>
<dbReference type="Gene3D" id="2.40.70.10">
    <property type="entry name" value="Acid Proteases"/>
    <property type="match status" value="1"/>
</dbReference>
<protein>
    <recommendedName>
        <fullName evidence="6">RNA-directed DNA polymerase</fullName>
        <ecNumber evidence="6">2.7.7.49</ecNumber>
    </recommendedName>
</protein>
<keyword evidence="13" id="KW-0378">Hydrolase</keyword>
<dbReference type="Gene3D" id="1.10.630.10">
    <property type="entry name" value="Cytochrome P450"/>
    <property type="match status" value="3"/>
</dbReference>
<dbReference type="InterPro" id="IPR001995">
    <property type="entry name" value="Peptidase_A2_cat"/>
</dbReference>
<dbReference type="InterPro" id="IPR001128">
    <property type="entry name" value="Cyt_P450"/>
</dbReference>
<dbReference type="Pfam" id="PF00665">
    <property type="entry name" value="rve"/>
    <property type="match status" value="1"/>
</dbReference>
<dbReference type="GO" id="GO:0005789">
    <property type="term" value="C:endoplasmic reticulum membrane"/>
    <property type="evidence" value="ECO:0007669"/>
    <property type="project" value="UniProtKB-SubCell"/>
</dbReference>
<gene>
    <name evidence="25" type="ORF">GEV33_010537</name>
</gene>
<dbReference type="Pfam" id="PF00067">
    <property type="entry name" value="p450"/>
    <property type="match status" value="3"/>
</dbReference>
<dbReference type="InterPro" id="IPR002401">
    <property type="entry name" value="Cyt_P450_E_grp-I"/>
</dbReference>
<dbReference type="GO" id="GO:0004519">
    <property type="term" value="F:endonuclease activity"/>
    <property type="evidence" value="ECO:0007669"/>
    <property type="project" value="UniProtKB-KW"/>
</dbReference>
<keyword evidence="8" id="KW-0808">Transferase</keyword>
<dbReference type="Gene3D" id="3.10.20.370">
    <property type="match status" value="1"/>
</dbReference>
<dbReference type="CDD" id="cd09274">
    <property type="entry name" value="RNase_HI_RT_Ty3"/>
    <property type="match status" value="1"/>
</dbReference>
<evidence type="ECO:0000259" key="24">
    <source>
        <dbReference type="PROSITE" id="PS50994"/>
    </source>
</evidence>
<evidence type="ECO:0000256" key="7">
    <source>
        <dbReference type="ARBA" id="ARBA00022617"/>
    </source>
</evidence>
<sequence length="3081" mass="349793">MGTKINAQENYDSEYVRSVKDVCRIIIERSFSFLQLFNLTYPLTKNYYVEKKALKVLHQHTNSVITKRRGELKNPATKKTQVDDFGPKIKKAFLDLILDAKVDGRSLTQEEIREEVDTFMFEGHDTTASAISFAIFCLANHPEVQAKALEEQRELFGSNKKPSPTYADLQSMKYLEQVIKETLRLYPSVPFYGRKTNEAVKFNGSIIPEGVTITLFAYAIHRDPKYFENPEQFNPSRFEKIDGKLPYCFIPFSAGPRNCIAVAANEFAVPVLSYSFGVLKWNVDELKHPDQGNEEIDNSEPELRSINGKRWKLLILVLLPKIDSYIRKAEEQRLLGQYISKVVHSGFLKHLREHNLSIDLMYAFLKSTDLADLRSVMEGFMMARLNHNTDLQNYAFPTSRYLSATKPDIVLFDLRAKTITEVENMEKYQNLIFELRALTVLIVGVLGDMKQSIIFIKDLNSVFCCNRQFHLDGLQDPRGGSLRLQEGLPMSTSRGFAVTENPDSRCPKPTCEVRLSSRGGRSEWEKGNMGDTPMGARLGLPTSTSRGFSWMGYPGECGSQPTWGVRELAYSCTSQGATRGLYGPLRTHWLTVVGIPVVQRGEAYKSCWRVLRQPGGAQLETGFASSLRRKELQNQPTKKMQNDEFLPKTKKAFLDLMLDATVDDRPLTQKEIQEEVDTFMFEPYGMTFLKSTWGTCVVGTGRRHRAFLFWVIGTSFAETTRVLLLRVYPTFPGNPTFVVKAVLECSRAECRRRFLRWTWFSGLAWAEHAFDACSGVIFIAGTPRVQCALDHRGALPGFIDPCEMRVRGLSELSHETVSTLRRKLSELLRTEAFGVLVTHDSFEPDLVVETQTCVEKVTQLSEFLSGRTAIVKGSNDERIVETRMKHLYGRVARGQKAIDASHTRNPVVTYSVQSILHQLGVLESVLDTEIQDQTPVAEPPAASSTLVGAVMLHKQQIPVCKWGITFSGKVLKMSVNSFLERVEEYRVARGVSTHELLASAEDLLEGPALIWYRSVRSTVHSWEEFVRLIRLEYLPFDYEHELWSEIRHRVQGAEESVGAYFASERLNILRRNLLPYFIHGIGLIDIETVAQLMATCKNLEVTKSLATASRAVNPKASLLEPDLVDDTSVRPKPVRKSVAAVSCWNCQHTGHVFAQCSEPRRRTFCFRCGKPDVTKNSCECRKKKNATPVTESRDLWQSWLAFVGLQCRKSEIDALNAKFVSLKGLLDSGAAVTVIGDPGWLKLRSLGLTLHPHQPVCVADGSVLAVSGSIDLPIEVSGRVRVTRVVVVPSVTSEILLGVDLWKDLDLVPRLRHSTYSFGNSLDALCEISQPITPDQRAQVERLVTKCCARTDSGLGRATAVEHIIDVGDSKPIKQRYYPVSPKINEVSKRDAYPLPYMNSILTGLHNARYFSSIDVKSAYWQIPLSEASKEITAFTVLGKGLFQFTRMPFGLHNAPATWQRFVDTVIGADLEPLVFVYLDDVIVATSYFHQHLDVLEKVLTRLTNAGLTMNREKCEFLKDELRYLGHIVDSRGVRTDPSKIECMLNYPRPTSVKELRRFVGLISWYRKFVRNFSTIVSPLSRLTRKNQRFCWSPEAEQAFLDIKNSLVTAPILASPDFSLPFVLQCDASQVGLGCVLAQTFPDGEKVIAYASRALSPLECKYSATELECLAVLYGIEKFRPYLEGVKFAVVTDHSSLLWLHKLQNPSGRLARWSLRLQGYSFDIVHRKGASNVVPDALSRAISAIDVPRRVTDQRYNSLKDRIMDRPHKYPRFCVRDRKIFYLPRSGVPSGHPDEDWKLVIPKELRQAALRENHDAATAGHFGYFKTQKRVTSLYYWPKMNADIARYIKKCDVCASQKPEQRPPHGRMGRRVVTKPWELVCTDLMGPFPLSKKGHRFILVMADCFTKFVFVVPLRSATSSALQENVERIFLTVGAPALMICDNGKQYVGKAFRRLVDSYDCEITFNPNYHPQANPTERINRVVKTAIRSYLDNHAHRDWDLNLHKIAFAINTAVHEVTGFSPAYLTFAFIDVMLNFVNKYGGVLLLHGGPIRKTLLVSDYKFLECVLSSTKILNKTEDYDFARPWLGTGLLTSDGPKWKKHRRILTPAFHFQILEQFIDVFESGGNTLIQKLEKEVGKKSVDIYPFVTLCTLDIICETAMGTKINAQENSDSEYVRSVKDMCRIIIERSFSFLQLFDLTYPLTKNYYVEKKALKVLHQHTNSVITKRRSELKNPATKKTQDDNFDPKTKKAFLDLILDAKVDGRSLTQEEIREEVDTFMFEGHDTTASAISFAIFCLANHPEVQAKALEEQRELFGSNKNPSPTYADLQSMKYLEQVIKETLRLYPSVPFYGRKTNEAVEFNGSIIPEGVTITIFAYAIHRDPKYFEDPEQFNPSRFEKFDEPRPSRSLSFSAPQNITWPGKRSKRWENTRILYTNIFELRAFVYNKLPNSIKKERVEVVLRVTGDCLLRGAFYSFEEFLSADLTLYMERSSICPKENRGTCLAEVRGVKRGADFPRCNEKREHIERADVRLPTWDPGGFLMTCDLDLVGRFQHRTRFAGIVGRCTTMYNISSMDGFNTMELWYISLGRGGPINWPATSPDLTPLDYFLWRYLKNYIYHEPVNNLEELNDRIYEALATVIPNMLRLARENLIKRARLCLHMEVLHGHTNSVITKRRKELQNQPTKKMQNDEFVPKTKKAFLDLMLDATVDGRPLTQKEIQEEVDTFMFEGHDTTGSAMSFAIFCLANHPEVQAKALEEQRELFDSNKNPSPSYADLQNMKYLEQVIKEALRLDRLAILLGIGTGIVKRRINRGTSVASKYDLKTKMAALAARKFLLFSKATSRISSGFFRNLQEIFLVTVSPSPSHTTSWRHQPGRARPGRKRAPTPEELRRRHKISLGNQDGLPRATLKVPLNHESIINLLTTVLDEITTPVAALNALLILEALCELYVFDDLLHAESRRYRKFLTFVVRRVSGALSPATHAHSTSHSQTYTTLIHPWAPFPDGTRTRADLAVVVERVSLFLPPPYRQPLIDIHTHPWPGGGSFLRKNPPPSVGFEPTSAGTATSEHCLRQPCGHRATIE</sequence>
<dbReference type="InterPro" id="IPR041588">
    <property type="entry name" value="Integrase_H2C2"/>
</dbReference>
<evidence type="ECO:0000259" key="22">
    <source>
        <dbReference type="PROSITE" id="PS50175"/>
    </source>
</evidence>
<evidence type="ECO:0000256" key="21">
    <source>
        <dbReference type="SAM" id="MobiDB-lite"/>
    </source>
</evidence>
<dbReference type="Gene3D" id="4.10.60.10">
    <property type="entry name" value="Zinc finger, CCHC-type"/>
    <property type="match status" value="1"/>
</dbReference>
<dbReference type="InterPro" id="IPR021109">
    <property type="entry name" value="Peptidase_aspartic_dom_sf"/>
</dbReference>
<keyword evidence="12" id="KW-0255">Endonuclease</keyword>
<dbReference type="EC" id="2.7.7.49" evidence="6"/>
<dbReference type="GO" id="GO:0005506">
    <property type="term" value="F:iron ion binding"/>
    <property type="evidence" value="ECO:0007669"/>
    <property type="project" value="InterPro"/>
</dbReference>
<dbReference type="PANTHER" id="PTHR24291:SF187">
    <property type="entry name" value="CYTOCHROME P450 4AE1-RELATED"/>
    <property type="match status" value="1"/>
</dbReference>
<feature type="domain" description="Integrase catalytic" evidence="24">
    <location>
        <begin position="1872"/>
        <end position="2030"/>
    </location>
</feature>
<evidence type="ECO:0000256" key="11">
    <source>
        <dbReference type="ARBA" id="ARBA00022723"/>
    </source>
</evidence>
<evidence type="ECO:0000256" key="18">
    <source>
        <dbReference type="ARBA" id="ARBA00023004"/>
    </source>
</evidence>
<dbReference type="Gene3D" id="3.10.10.10">
    <property type="entry name" value="HIV Type 1 Reverse Transcriptase, subunit A, domain 1"/>
    <property type="match status" value="1"/>
</dbReference>
<dbReference type="SUPFAM" id="SSF50630">
    <property type="entry name" value="Acid proteases"/>
    <property type="match status" value="1"/>
</dbReference>
<evidence type="ECO:0000256" key="14">
    <source>
        <dbReference type="ARBA" id="ARBA00022824"/>
    </source>
</evidence>
<keyword evidence="10" id="KW-0540">Nuclease</keyword>
<keyword evidence="18" id="KW-0408">Iron</keyword>
<dbReference type="PROSITE" id="PS50878">
    <property type="entry name" value="RT_POL"/>
    <property type="match status" value="1"/>
</dbReference>
<dbReference type="Gene3D" id="1.10.340.70">
    <property type="match status" value="1"/>
</dbReference>
<evidence type="ECO:0000313" key="26">
    <source>
        <dbReference type="Proteomes" id="UP000719412"/>
    </source>
</evidence>
<evidence type="ECO:0000256" key="5">
    <source>
        <dbReference type="ARBA" id="ARBA00010617"/>
    </source>
</evidence>
<dbReference type="GO" id="GO:0004497">
    <property type="term" value="F:monooxygenase activity"/>
    <property type="evidence" value="ECO:0007669"/>
    <property type="project" value="UniProtKB-KW"/>
</dbReference>
<evidence type="ECO:0000256" key="2">
    <source>
        <dbReference type="ARBA" id="ARBA00003690"/>
    </source>
</evidence>
<dbReference type="Proteomes" id="UP000719412">
    <property type="component" value="Unassembled WGS sequence"/>
</dbReference>
<dbReference type="SUPFAM" id="SSF48264">
    <property type="entry name" value="Cytochrome P450"/>
    <property type="match status" value="3"/>
</dbReference>
<dbReference type="Pfam" id="PF17921">
    <property type="entry name" value="Integrase_H2C2"/>
    <property type="match status" value="1"/>
</dbReference>
<dbReference type="PROSITE" id="PS50175">
    <property type="entry name" value="ASP_PROT_RETROV"/>
    <property type="match status" value="1"/>
</dbReference>
<feature type="compositionally biased region" description="Basic residues" evidence="21">
    <location>
        <begin position="2873"/>
        <end position="2884"/>
    </location>
</feature>
<dbReference type="GO" id="GO:0003676">
    <property type="term" value="F:nucleic acid binding"/>
    <property type="evidence" value="ECO:0007669"/>
    <property type="project" value="InterPro"/>
</dbReference>
<evidence type="ECO:0000256" key="13">
    <source>
        <dbReference type="ARBA" id="ARBA00022801"/>
    </source>
</evidence>
<dbReference type="InterPro" id="IPR036397">
    <property type="entry name" value="RNaseH_sf"/>
</dbReference>
<dbReference type="InterPro" id="IPR036875">
    <property type="entry name" value="Znf_CCHC_sf"/>
</dbReference>
<dbReference type="GO" id="GO:0015074">
    <property type="term" value="P:DNA integration"/>
    <property type="evidence" value="ECO:0007669"/>
    <property type="project" value="InterPro"/>
</dbReference>
<evidence type="ECO:0000256" key="10">
    <source>
        <dbReference type="ARBA" id="ARBA00022722"/>
    </source>
</evidence>
<dbReference type="FunFam" id="1.10.630.10:FF:000035">
    <property type="entry name" value="CYtochrome P450 family"/>
    <property type="match status" value="1"/>
</dbReference>
<accession>A0A8J6HCN3</accession>
<reference evidence="25" key="2">
    <citation type="submission" date="2021-08" db="EMBL/GenBank/DDBJ databases">
        <authorList>
            <person name="Eriksson T."/>
        </authorList>
    </citation>
    <scope>NUCLEOTIDE SEQUENCE</scope>
    <source>
        <strain evidence="25">Stoneville</strain>
        <tissue evidence="25">Whole head</tissue>
    </source>
</reference>
<keyword evidence="19" id="KW-0503">Monooxygenase</keyword>
<dbReference type="FunFam" id="3.30.70.270:FF:000020">
    <property type="entry name" value="Transposon Tf2-6 polyprotein-like Protein"/>
    <property type="match status" value="1"/>
</dbReference>
<organism evidence="25 26">
    <name type="scientific">Tenebrio molitor</name>
    <name type="common">Yellow mealworm beetle</name>
    <dbReference type="NCBI Taxonomy" id="7067"/>
    <lineage>
        <taxon>Eukaryota</taxon>
        <taxon>Metazoa</taxon>
        <taxon>Ecdysozoa</taxon>
        <taxon>Arthropoda</taxon>
        <taxon>Hexapoda</taxon>
        <taxon>Insecta</taxon>
        <taxon>Pterygota</taxon>
        <taxon>Neoptera</taxon>
        <taxon>Endopterygota</taxon>
        <taxon>Coleoptera</taxon>
        <taxon>Polyphaga</taxon>
        <taxon>Cucujiformia</taxon>
        <taxon>Tenebrionidae</taxon>
        <taxon>Tenebrio</taxon>
    </lineage>
</organism>
<evidence type="ECO:0000256" key="9">
    <source>
        <dbReference type="ARBA" id="ARBA00022695"/>
    </source>
</evidence>
<dbReference type="GO" id="GO:0020037">
    <property type="term" value="F:heme binding"/>
    <property type="evidence" value="ECO:0007669"/>
    <property type="project" value="InterPro"/>
</dbReference>
<dbReference type="Gene3D" id="3.30.420.10">
    <property type="entry name" value="Ribonuclease H-like superfamily/Ribonuclease H"/>
    <property type="match status" value="1"/>
</dbReference>
<evidence type="ECO:0000256" key="1">
    <source>
        <dbReference type="ARBA" id="ARBA00001971"/>
    </source>
</evidence>
<name>A0A8J6HCN3_TENMO</name>
<dbReference type="PROSITE" id="PS00086">
    <property type="entry name" value="CYTOCHROME_P450"/>
    <property type="match status" value="1"/>
</dbReference>
<dbReference type="InterPro" id="IPR000477">
    <property type="entry name" value="RT_dom"/>
</dbReference>
<dbReference type="PRINTS" id="PR00385">
    <property type="entry name" value="P450"/>
</dbReference>
<keyword evidence="16" id="KW-0695">RNA-directed DNA polymerase</keyword>
<dbReference type="InterPro" id="IPR017972">
    <property type="entry name" value="Cyt_P450_CS"/>
</dbReference>
<dbReference type="InterPro" id="IPR050196">
    <property type="entry name" value="Cytochrome_P450_Monoox"/>
</dbReference>